<keyword evidence="3" id="KW-1185">Reference proteome</keyword>
<feature type="region of interest" description="Disordered" evidence="1">
    <location>
        <begin position="1"/>
        <end position="21"/>
    </location>
</feature>
<dbReference type="PANTHER" id="PTHR33395:SF22">
    <property type="entry name" value="REVERSE TRANSCRIPTASE DOMAIN-CONTAINING PROTEIN"/>
    <property type="match status" value="1"/>
</dbReference>
<dbReference type="GO" id="GO:0003964">
    <property type="term" value="F:RNA-directed DNA polymerase activity"/>
    <property type="evidence" value="ECO:0007669"/>
    <property type="project" value="UniProtKB-KW"/>
</dbReference>
<evidence type="ECO:0000256" key="1">
    <source>
        <dbReference type="SAM" id="MobiDB-lite"/>
    </source>
</evidence>
<accession>A0A2I0TN73</accession>
<gene>
    <name evidence="2" type="ORF">llap_14427</name>
</gene>
<keyword evidence="2" id="KW-0808">Transferase</keyword>
<reference evidence="3" key="1">
    <citation type="submission" date="2017-11" db="EMBL/GenBank/DDBJ databases">
        <authorList>
            <person name="Lima N.C."/>
            <person name="Parody-Merino A.M."/>
            <person name="Battley P.F."/>
            <person name="Fidler A.E."/>
            <person name="Prosdocimi F."/>
        </authorList>
    </citation>
    <scope>NUCLEOTIDE SEQUENCE [LARGE SCALE GENOMIC DNA]</scope>
</reference>
<keyword evidence="2" id="KW-0695">RNA-directed DNA polymerase</keyword>
<organism evidence="2 3">
    <name type="scientific">Limosa lapponica baueri</name>
    <dbReference type="NCBI Taxonomy" id="1758121"/>
    <lineage>
        <taxon>Eukaryota</taxon>
        <taxon>Metazoa</taxon>
        <taxon>Chordata</taxon>
        <taxon>Craniata</taxon>
        <taxon>Vertebrata</taxon>
        <taxon>Euteleostomi</taxon>
        <taxon>Archelosauria</taxon>
        <taxon>Archosauria</taxon>
        <taxon>Dinosauria</taxon>
        <taxon>Saurischia</taxon>
        <taxon>Theropoda</taxon>
        <taxon>Coelurosauria</taxon>
        <taxon>Aves</taxon>
        <taxon>Neognathae</taxon>
        <taxon>Neoaves</taxon>
        <taxon>Charadriiformes</taxon>
        <taxon>Scolopacidae</taxon>
        <taxon>Limosa</taxon>
    </lineage>
</organism>
<dbReference type="AlphaFoldDB" id="A0A2I0TN73"/>
<evidence type="ECO:0000313" key="2">
    <source>
        <dbReference type="EMBL" id="PKU35269.1"/>
    </source>
</evidence>
<sequence length="115" mass="12661">MTRLGGGRQANQQSDPYSTVGRQALGTTIQVDANTDPPPVKEELACELLQELDPYKLTDPDAIHPRVLRDLAVDIAKPPSIIFEKSWSSGDSPEDWKKANIAHLQEGLKEGSRKL</sequence>
<dbReference type="Proteomes" id="UP000233556">
    <property type="component" value="Unassembled WGS sequence"/>
</dbReference>
<dbReference type="GO" id="GO:0031012">
    <property type="term" value="C:extracellular matrix"/>
    <property type="evidence" value="ECO:0007669"/>
    <property type="project" value="TreeGrafter"/>
</dbReference>
<keyword evidence="2" id="KW-0548">Nucleotidyltransferase</keyword>
<dbReference type="OrthoDB" id="416454at2759"/>
<dbReference type="PANTHER" id="PTHR33395">
    <property type="entry name" value="TRANSCRIPTASE, PUTATIVE-RELATED-RELATED"/>
    <property type="match status" value="1"/>
</dbReference>
<dbReference type="GO" id="GO:0061343">
    <property type="term" value="P:cell adhesion involved in heart morphogenesis"/>
    <property type="evidence" value="ECO:0007669"/>
    <property type="project" value="TreeGrafter"/>
</dbReference>
<dbReference type="EMBL" id="KZ508392">
    <property type="protein sequence ID" value="PKU35269.1"/>
    <property type="molecule type" value="Genomic_DNA"/>
</dbReference>
<proteinExistence type="predicted"/>
<name>A0A2I0TN73_LIMLA</name>
<dbReference type="GO" id="GO:0007508">
    <property type="term" value="P:larval heart development"/>
    <property type="evidence" value="ECO:0007669"/>
    <property type="project" value="TreeGrafter"/>
</dbReference>
<protein>
    <submittedName>
        <fullName evidence="2">Rna-directed dna polymerase from mobile element jockey-like</fullName>
    </submittedName>
</protein>
<evidence type="ECO:0000313" key="3">
    <source>
        <dbReference type="Proteomes" id="UP000233556"/>
    </source>
</evidence>
<reference evidence="3" key="2">
    <citation type="submission" date="2017-12" db="EMBL/GenBank/DDBJ databases">
        <title>Genome sequence of the Bar-tailed Godwit (Limosa lapponica baueri).</title>
        <authorList>
            <person name="Lima N.C.B."/>
            <person name="Parody-Merino A.M."/>
            <person name="Battley P.F."/>
            <person name="Fidler A.E."/>
            <person name="Prosdocimi F."/>
        </authorList>
    </citation>
    <scope>NUCLEOTIDE SEQUENCE [LARGE SCALE GENOMIC DNA]</scope>
</reference>
<feature type="compositionally biased region" description="Polar residues" evidence="1">
    <location>
        <begin position="9"/>
        <end position="21"/>
    </location>
</feature>